<dbReference type="AlphaFoldDB" id="A0A9W8CX62"/>
<dbReference type="OrthoDB" id="5577393at2759"/>
<dbReference type="Proteomes" id="UP001143981">
    <property type="component" value="Unassembled WGS sequence"/>
</dbReference>
<evidence type="ECO:0000313" key="2">
    <source>
        <dbReference type="EMBL" id="KAJ1733404.1"/>
    </source>
</evidence>
<evidence type="ECO:0000256" key="1">
    <source>
        <dbReference type="SAM" id="MobiDB-lite"/>
    </source>
</evidence>
<dbReference type="EMBL" id="JANBOI010000143">
    <property type="protein sequence ID" value="KAJ1733404.1"/>
    <property type="molecule type" value="Genomic_DNA"/>
</dbReference>
<proteinExistence type="predicted"/>
<gene>
    <name evidence="2" type="ORF">LPJ61_001580</name>
</gene>
<comment type="caution">
    <text evidence="2">The sequence shown here is derived from an EMBL/GenBank/DDBJ whole genome shotgun (WGS) entry which is preliminary data.</text>
</comment>
<sequence>MKLAGTVTGGRPAPEWGPRGRLPRPALASPYHKRAAAAQGRPARPELSSSRSASPDTKPKAIHTYWCHVPGRCVQVSFAGDWVLPLVEGNGDGMKEDRPAVSVAVRGLCPFHVVAARNSDDSVDCGGINLHMHASDTGAADGSSGKMASRLPVLSISLVTEPMPLSALLCFTVLRRVSLYFYKDAIWIDGIPKQNGQPACKSPSPLPCRANLPRQSGLHCD</sequence>
<name>A0A9W8CX62_9FUNG</name>
<evidence type="ECO:0000313" key="3">
    <source>
        <dbReference type="Proteomes" id="UP001143981"/>
    </source>
</evidence>
<protein>
    <submittedName>
        <fullName evidence="2">Uncharacterized protein</fullName>
    </submittedName>
</protein>
<accession>A0A9W8CX62</accession>
<reference evidence="2" key="1">
    <citation type="submission" date="2022-07" db="EMBL/GenBank/DDBJ databases">
        <title>Phylogenomic reconstructions and comparative analyses of Kickxellomycotina fungi.</title>
        <authorList>
            <person name="Reynolds N.K."/>
            <person name="Stajich J.E."/>
            <person name="Barry K."/>
            <person name="Grigoriev I.V."/>
            <person name="Crous P."/>
            <person name="Smith M.E."/>
        </authorList>
    </citation>
    <scope>NUCLEOTIDE SEQUENCE</scope>
    <source>
        <strain evidence="2">BCRC 34381</strain>
    </source>
</reference>
<feature type="region of interest" description="Disordered" evidence="1">
    <location>
        <begin position="1"/>
        <end position="59"/>
    </location>
</feature>
<keyword evidence="3" id="KW-1185">Reference proteome</keyword>
<organism evidence="2 3">
    <name type="scientific">Coemansia biformis</name>
    <dbReference type="NCBI Taxonomy" id="1286918"/>
    <lineage>
        <taxon>Eukaryota</taxon>
        <taxon>Fungi</taxon>
        <taxon>Fungi incertae sedis</taxon>
        <taxon>Zoopagomycota</taxon>
        <taxon>Kickxellomycotina</taxon>
        <taxon>Kickxellomycetes</taxon>
        <taxon>Kickxellales</taxon>
        <taxon>Kickxellaceae</taxon>
        <taxon>Coemansia</taxon>
    </lineage>
</organism>